<organism evidence="2 3">
    <name type="scientific">Guyanagaster necrorhizus</name>
    <dbReference type="NCBI Taxonomy" id="856835"/>
    <lineage>
        <taxon>Eukaryota</taxon>
        <taxon>Fungi</taxon>
        <taxon>Dikarya</taxon>
        <taxon>Basidiomycota</taxon>
        <taxon>Agaricomycotina</taxon>
        <taxon>Agaricomycetes</taxon>
        <taxon>Agaricomycetidae</taxon>
        <taxon>Agaricales</taxon>
        <taxon>Marasmiineae</taxon>
        <taxon>Physalacriaceae</taxon>
        <taxon>Guyanagaster</taxon>
    </lineage>
</organism>
<reference evidence="2" key="1">
    <citation type="submission" date="2020-11" db="EMBL/GenBank/DDBJ databases">
        <title>Adaptations for nitrogen fixation in a non-lichenized fungal sporocarp promotes dispersal by wood-feeding termites.</title>
        <authorList>
            <consortium name="DOE Joint Genome Institute"/>
            <person name="Koch R.A."/>
            <person name="Yoon G."/>
            <person name="Arayal U."/>
            <person name="Lail K."/>
            <person name="Amirebrahimi M."/>
            <person name="Labutti K."/>
            <person name="Lipzen A."/>
            <person name="Riley R."/>
            <person name="Barry K."/>
            <person name="Henrissat B."/>
            <person name="Grigoriev I.V."/>
            <person name="Herr J.R."/>
            <person name="Aime M.C."/>
        </authorList>
    </citation>
    <scope>NUCLEOTIDE SEQUENCE</scope>
    <source>
        <strain evidence="2">MCA 3950</strain>
    </source>
</reference>
<feature type="compositionally biased region" description="Low complexity" evidence="1">
    <location>
        <begin position="206"/>
        <end position="226"/>
    </location>
</feature>
<name>A0A9P8AXJ3_9AGAR</name>
<gene>
    <name evidence="2" type="ORF">BT62DRAFT_441013</name>
</gene>
<evidence type="ECO:0000313" key="2">
    <source>
        <dbReference type="EMBL" id="KAG7451668.1"/>
    </source>
</evidence>
<evidence type="ECO:0008006" key="4">
    <source>
        <dbReference type="Google" id="ProtNLM"/>
    </source>
</evidence>
<comment type="caution">
    <text evidence="2">The sequence shown here is derived from an EMBL/GenBank/DDBJ whole genome shotgun (WGS) entry which is preliminary data.</text>
</comment>
<accession>A0A9P8AXJ3</accession>
<sequence>MSNTNKSTSRTRRSHLAKRKIPLYPSISILQSFTILPNSPPLLEDRSFLSLNTFKQIQGKLEREASLLGDKIPCTPATPFFVERRVLFYLNTTKECVPLWDRKFHTEVFRDFDLESASPNNIDHDMAIRIIPSHRKSTKELPIMVLRYQEKLVASWSQLYAIFMCHHVKNDHCGAEQTFTFINAIYAFVSRRVVHDIVGACRTCRGRSTTTSSSTATASTSTRQTSLGITNRAIQDSRLHAFPNEGKRRNSVDDAMDNSLIPASSSLFGSPASAFPPNCQETRKENADP</sequence>
<dbReference type="AlphaFoldDB" id="A0A9P8AXJ3"/>
<dbReference type="OrthoDB" id="2898514at2759"/>
<evidence type="ECO:0000313" key="3">
    <source>
        <dbReference type="Proteomes" id="UP000812287"/>
    </source>
</evidence>
<dbReference type="Proteomes" id="UP000812287">
    <property type="component" value="Unassembled WGS sequence"/>
</dbReference>
<dbReference type="RefSeq" id="XP_043045168.1">
    <property type="nucleotide sequence ID" value="XM_043180895.1"/>
</dbReference>
<dbReference type="EMBL" id="MU250525">
    <property type="protein sequence ID" value="KAG7451668.1"/>
    <property type="molecule type" value="Genomic_DNA"/>
</dbReference>
<evidence type="ECO:0000256" key="1">
    <source>
        <dbReference type="SAM" id="MobiDB-lite"/>
    </source>
</evidence>
<dbReference type="GeneID" id="66103191"/>
<keyword evidence="3" id="KW-1185">Reference proteome</keyword>
<feature type="compositionally biased region" description="Basic and acidic residues" evidence="1">
    <location>
        <begin position="242"/>
        <end position="252"/>
    </location>
</feature>
<proteinExistence type="predicted"/>
<feature type="region of interest" description="Disordered" evidence="1">
    <location>
        <begin position="206"/>
        <end position="228"/>
    </location>
</feature>
<protein>
    <recommendedName>
        <fullName evidence="4">Integrase zinc-binding domain-containing protein</fullName>
    </recommendedName>
</protein>
<feature type="region of interest" description="Disordered" evidence="1">
    <location>
        <begin position="242"/>
        <end position="289"/>
    </location>
</feature>